<dbReference type="InterPro" id="IPR043504">
    <property type="entry name" value="Peptidase_S1_PA_chymotrypsin"/>
</dbReference>
<dbReference type="SMART" id="SM00020">
    <property type="entry name" value="Tryp_SPc"/>
    <property type="match status" value="1"/>
</dbReference>
<gene>
    <name evidence="5" type="primary">KLKB1_0</name>
    <name evidence="5" type="ORF">Anas_06732</name>
</gene>
<proteinExistence type="inferred from homology"/>
<dbReference type="EMBL" id="SEYY01005069">
    <property type="protein sequence ID" value="KAB7503497.1"/>
    <property type="molecule type" value="Genomic_DNA"/>
</dbReference>
<feature type="compositionally biased region" description="Basic and acidic residues" evidence="3">
    <location>
        <begin position="811"/>
        <end position="827"/>
    </location>
</feature>
<protein>
    <submittedName>
        <fullName evidence="5">Plasma kallikrein</fullName>
    </submittedName>
</protein>
<dbReference type="Pfam" id="PF00089">
    <property type="entry name" value="Trypsin"/>
    <property type="match status" value="1"/>
</dbReference>
<feature type="compositionally biased region" description="Basic and acidic residues" evidence="3">
    <location>
        <begin position="786"/>
        <end position="802"/>
    </location>
</feature>
<evidence type="ECO:0000313" key="5">
    <source>
        <dbReference type="EMBL" id="KAB7503497.1"/>
    </source>
</evidence>
<sequence>MYYACPPTSVCVPPKNCKPENITFDATSHNINGQEFKYVCGILSECEDHVCCNDPIEMSFNFEPNKTHWCYLKESFVESLKMDVLVYPYPGLEEPQTKENLYHVPALCPPGSICVPGAICSLEHISFSFGFSGNEFSCGNHTGSIGNICCTISGMFEPIQKAPEIKPHFMKTKNDAVTRRDSQWSFMESEYFPDNDVEVNKENLYKGASGRSAKTQEWVCGRTLSIANELNRIYAPFGDREAKEGDYPWHVAILSSSSYKYLCSGAIIDEKTVVTIAHCFDKHHSAGEILVRVGDLNLQLDTEKNPAFDVKVKHLIIHPNYNKINLDADIAILEMEESVKSLPHVKPVCLPHKNYSPVINQCKVPGWGQFSKSKEEKNEFNYGLRAARFYIIDNTQCQNSLRKVKELGAFFKLQKRGDGGSGLVCRDKDVYVLKGLVSYGFGCGLDLPGVYTDVEKYLYFINNYKKFIPTSSDKKVSSEDFGSTYVEQKFYSSEKQKYISDVETEDKIPTYITLQNEKINPPAYITVQKEVDPPTYITVQKEKIDPPAYITVQNDYQSSSKTNYAEESPVKVSYNDNQFIPISNPYETLDEEPYTYIKPQEPEYVERPEFNPNLYQPEKKVNVYTQNFIEDVPKYEENYSPNFDYEFSNPRDDEYDANFISRSEYKPEKLEYDDDESLIENTYEVSHNREGYSDITDPRDYDSSHFFDRRPSSNDYDSTLSDFGYEDTLSYQPDYRPNEDSVYQPDYTRPEEDSIYKPDYRPNEDSVYQPDYTKTNENSIYQPDYTRPEEDSIYKPDYRPNKDSIYQPDYTRPEEDSIYKPDYRPNKDSIYQPDYIRPNEDSVYQPDYTRPDEDSIYQPDYKRPNEDTIHQPDYTGPNVDSLPYRPDKRPYADKLSYQPDNARSDYATSDELDYPKRNFNYRPVNDFEEYHASKEDYLSQNDRLFYEDFDNLGYGKGLRRPSMISPKNANVKTYSKKASGKASGSSNFEASVKKGKVTSPLAVLKNKFWVK</sequence>
<dbReference type="SUPFAM" id="SSF50494">
    <property type="entry name" value="Trypsin-like serine proteases"/>
    <property type="match status" value="1"/>
</dbReference>
<feature type="region of interest" description="Disordered" evidence="3">
    <location>
        <begin position="658"/>
        <end position="677"/>
    </location>
</feature>
<feature type="region of interest" description="Disordered" evidence="3">
    <location>
        <begin position="689"/>
        <end position="910"/>
    </location>
</feature>
<keyword evidence="1" id="KW-1015">Disulfide bond</keyword>
<feature type="compositionally biased region" description="Basic and acidic residues" evidence="3">
    <location>
        <begin position="748"/>
        <end position="764"/>
    </location>
</feature>
<dbReference type="InterPro" id="IPR001254">
    <property type="entry name" value="Trypsin_dom"/>
</dbReference>
<reference evidence="5 6" key="1">
    <citation type="journal article" date="2019" name="PLoS Biol.">
        <title>Sex chromosomes control vertical transmission of feminizing Wolbachia symbionts in an isopod.</title>
        <authorList>
            <person name="Becking T."/>
            <person name="Chebbi M.A."/>
            <person name="Giraud I."/>
            <person name="Moumen B."/>
            <person name="Laverre T."/>
            <person name="Caubet Y."/>
            <person name="Peccoud J."/>
            <person name="Gilbert C."/>
            <person name="Cordaux R."/>
        </authorList>
    </citation>
    <scope>NUCLEOTIDE SEQUENCE [LARGE SCALE GENOMIC DNA]</scope>
    <source>
        <strain evidence="5">ANa2</strain>
        <tissue evidence="5">Whole body excluding digestive tract and cuticle</tissue>
    </source>
</reference>
<accession>A0A5N5TB63</accession>
<evidence type="ECO:0000256" key="2">
    <source>
        <dbReference type="ARBA" id="ARBA00024195"/>
    </source>
</evidence>
<organism evidence="5 6">
    <name type="scientific">Armadillidium nasatum</name>
    <dbReference type="NCBI Taxonomy" id="96803"/>
    <lineage>
        <taxon>Eukaryota</taxon>
        <taxon>Metazoa</taxon>
        <taxon>Ecdysozoa</taxon>
        <taxon>Arthropoda</taxon>
        <taxon>Crustacea</taxon>
        <taxon>Multicrustacea</taxon>
        <taxon>Malacostraca</taxon>
        <taxon>Eumalacostraca</taxon>
        <taxon>Peracarida</taxon>
        <taxon>Isopoda</taxon>
        <taxon>Oniscidea</taxon>
        <taxon>Crinocheta</taxon>
        <taxon>Armadillidiidae</taxon>
        <taxon>Armadillidium</taxon>
    </lineage>
</organism>
<dbReference type="CDD" id="cd00190">
    <property type="entry name" value="Tryp_SPc"/>
    <property type="match status" value="1"/>
</dbReference>
<evidence type="ECO:0000256" key="1">
    <source>
        <dbReference type="ARBA" id="ARBA00023157"/>
    </source>
</evidence>
<dbReference type="Gene3D" id="2.40.10.10">
    <property type="entry name" value="Trypsin-like serine proteases"/>
    <property type="match status" value="1"/>
</dbReference>
<evidence type="ECO:0000256" key="3">
    <source>
        <dbReference type="SAM" id="MobiDB-lite"/>
    </source>
</evidence>
<dbReference type="AlphaFoldDB" id="A0A5N5TB63"/>
<dbReference type="InterPro" id="IPR009003">
    <property type="entry name" value="Peptidase_S1_PA"/>
</dbReference>
<dbReference type="OrthoDB" id="6380892at2759"/>
<comment type="caution">
    <text evidence="5">The sequence shown here is derived from an EMBL/GenBank/DDBJ whole genome shotgun (WGS) entry which is preliminary data.</text>
</comment>
<evidence type="ECO:0000313" key="6">
    <source>
        <dbReference type="Proteomes" id="UP000326759"/>
    </source>
</evidence>
<dbReference type="GO" id="GO:0004252">
    <property type="term" value="F:serine-type endopeptidase activity"/>
    <property type="evidence" value="ECO:0007669"/>
    <property type="project" value="InterPro"/>
</dbReference>
<dbReference type="PROSITE" id="PS50240">
    <property type="entry name" value="TRYPSIN_DOM"/>
    <property type="match status" value="1"/>
</dbReference>
<feature type="compositionally biased region" description="Basic and acidic residues" evidence="3">
    <location>
        <begin position="860"/>
        <end position="870"/>
    </location>
</feature>
<dbReference type="GO" id="GO:0006508">
    <property type="term" value="P:proteolysis"/>
    <property type="evidence" value="ECO:0007669"/>
    <property type="project" value="InterPro"/>
</dbReference>
<feature type="domain" description="Peptidase S1" evidence="4">
    <location>
        <begin position="236"/>
        <end position="466"/>
    </location>
</feature>
<comment type="similarity">
    <text evidence="2">Belongs to the peptidase S1 family. CLIP subfamily.</text>
</comment>
<keyword evidence="6" id="KW-1185">Reference proteome</keyword>
<dbReference type="PANTHER" id="PTHR24256">
    <property type="entry name" value="TRYPTASE-RELATED"/>
    <property type="match status" value="1"/>
</dbReference>
<dbReference type="InterPro" id="IPR051487">
    <property type="entry name" value="Ser/Thr_Proteases_Immune/Dev"/>
</dbReference>
<feature type="compositionally biased region" description="Polar residues" evidence="3">
    <location>
        <begin position="772"/>
        <end position="781"/>
    </location>
</feature>
<feature type="compositionally biased region" description="Basic and acidic residues" evidence="3">
    <location>
        <begin position="689"/>
        <end position="712"/>
    </location>
</feature>
<dbReference type="FunFam" id="2.40.10.10:FF:000068">
    <property type="entry name" value="transmembrane protease serine 2"/>
    <property type="match status" value="1"/>
</dbReference>
<name>A0A5N5TB63_9CRUS</name>
<dbReference type="Proteomes" id="UP000326759">
    <property type="component" value="Unassembled WGS sequence"/>
</dbReference>
<evidence type="ECO:0000259" key="4">
    <source>
        <dbReference type="PROSITE" id="PS50240"/>
    </source>
</evidence>